<gene>
    <name evidence="2" type="ORF">ACFQFQ_22010</name>
</gene>
<organism evidence="2 3">
    <name type="scientific">Sulfitobacter porphyrae</name>
    <dbReference type="NCBI Taxonomy" id="1246864"/>
    <lineage>
        <taxon>Bacteria</taxon>
        <taxon>Pseudomonadati</taxon>
        <taxon>Pseudomonadota</taxon>
        <taxon>Alphaproteobacteria</taxon>
        <taxon>Rhodobacterales</taxon>
        <taxon>Roseobacteraceae</taxon>
        <taxon>Sulfitobacter</taxon>
    </lineage>
</organism>
<reference evidence="3" key="1">
    <citation type="journal article" date="2019" name="Int. J. Syst. Evol. Microbiol.">
        <title>The Global Catalogue of Microorganisms (GCM) 10K type strain sequencing project: providing services to taxonomists for standard genome sequencing and annotation.</title>
        <authorList>
            <consortium name="The Broad Institute Genomics Platform"/>
            <consortium name="The Broad Institute Genome Sequencing Center for Infectious Disease"/>
            <person name="Wu L."/>
            <person name="Ma J."/>
        </authorList>
    </citation>
    <scope>NUCLEOTIDE SEQUENCE [LARGE SCALE GENOMIC DNA]</scope>
    <source>
        <strain evidence="3">CCUG 66188</strain>
    </source>
</reference>
<evidence type="ECO:0000313" key="3">
    <source>
        <dbReference type="Proteomes" id="UP001596353"/>
    </source>
</evidence>
<dbReference type="SUPFAM" id="SSF159888">
    <property type="entry name" value="YdhG-like"/>
    <property type="match status" value="1"/>
</dbReference>
<name>A0ABW2B8I9_9RHOB</name>
<proteinExistence type="predicted"/>
<dbReference type="EMBL" id="JBHSWG010000003">
    <property type="protein sequence ID" value="MFC6761521.1"/>
    <property type="molecule type" value="Genomic_DNA"/>
</dbReference>
<evidence type="ECO:0000259" key="1">
    <source>
        <dbReference type="Pfam" id="PF08818"/>
    </source>
</evidence>
<keyword evidence="3" id="KW-1185">Reference proteome</keyword>
<sequence>MSKEFEHFLNDRVQPQFRDIVLAFVAQMARVAPAATLRMRGGTEKYYAVPVFRVNRDVVAISPTKTFVTFSFTKGAHFDDPFGMLRGTGKHSRNLQVKSMDQYPNEPLQHYIRQAVETDIDDDPTA</sequence>
<dbReference type="Proteomes" id="UP001596353">
    <property type="component" value="Unassembled WGS sequence"/>
</dbReference>
<dbReference type="InterPro" id="IPR014922">
    <property type="entry name" value="YdhG-like"/>
</dbReference>
<protein>
    <submittedName>
        <fullName evidence="2">DUF1801 domain-containing protein</fullName>
    </submittedName>
</protein>
<dbReference type="Pfam" id="PF08818">
    <property type="entry name" value="DUF1801"/>
    <property type="match status" value="1"/>
</dbReference>
<evidence type="ECO:0000313" key="2">
    <source>
        <dbReference type="EMBL" id="MFC6761521.1"/>
    </source>
</evidence>
<comment type="caution">
    <text evidence="2">The sequence shown here is derived from an EMBL/GenBank/DDBJ whole genome shotgun (WGS) entry which is preliminary data.</text>
</comment>
<feature type="domain" description="YdhG-like" evidence="1">
    <location>
        <begin position="19"/>
        <end position="116"/>
    </location>
</feature>
<accession>A0ABW2B8I9</accession>